<dbReference type="Proteomes" id="UP001516400">
    <property type="component" value="Unassembled WGS sequence"/>
</dbReference>
<feature type="domain" description="G-protein coupled receptors family 1 profile" evidence="11">
    <location>
        <begin position="68"/>
        <end position="149"/>
    </location>
</feature>
<protein>
    <recommendedName>
        <fullName evidence="11">G-protein coupled receptors family 1 profile domain-containing protein</fullName>
    </recommendedName>
</protein>
<keyword evidence="5 10" id="KW-1133">Transmembrane helix</keyword>
<feature type="transmembrane region" description="Helical" evidence="10">
    <location>
        <begin position="89"/>
        <end position="109"/>
    </location>
</feature>
<dbReference type="GO" id="GO:0005886">
    <property type="term" value="C:plasma membrane"/>
    <property type="evidence" value="ECO:0007669"/>
    <property type="project" value="UniProtKB-SubCell"/>
</dbReference>
<dbReference type="InterPro" id="IPR000276">
    <property type="entry name" value="GPCR_Rhodpsn"/>
</dbReference>
<keyword evidence="9" id="KW-0807">Transducer</keyword>
<sequence length="149" mass="16632">MSASFIPNNTFQGIDYGPLQNIQPQTISSTLPTPTATILTEENSGMSQWIKIAWTSVFALMIMVACGGNCIVIWIVIAHRRMRTVTNYFLVNLSMADLLLTLLNCSFNFTYMIQRHWPFGSWYCSISNFIANATVAASVFTLTGISCDR</sequence>
<evidence type="ECO:0000256" key="5">
    <source>
        <dbReference type="ARBA" id="ARBA00022989"/>
    </source>
</evidence>
<name>A0ABD2NP58_9CUCU</name>
<evidence type="ECO:0000256" key="1">
    <source>
        <dbReference type="ARBA" id="ARBA00004651"/>
    </source>
</evidence>
<evidence type="ECO:0000313" key="12">
    <source>
        <dbReference type="EMBL" id="KAL3280390.1"/>
    </source>
</evidence>
<dbReference type="InterPro" id="IPR017452">
    <property type="entry name" value="GPCR_Rhodpsn_7TM"/>
</dbReference>
<keyword evidence="7 10" id="KW-0472">Membrane</keyword>
<evidence type="ECO:0000256" key="4">
    <source>
        <dbReference type="ARBA" id="ARBA00022692"/>
    </source>
</evidence>
<keyword evidence="3" id="KW-1003">Cell membrane</keyword>
<dbReference type="Gene3D" id="1.20.1070.10">
    <property type="entry name" value="Rhodopsin 7-helix transmembrane proteins"/>
    <property type="match status" value="1"/>
</dbReference>
<accession>A0ABD2NP58</accession>
<keyword evidence="13" id="KW-1185">Reference proteome</keyword>
<evidence type="ECO:0000256" key="2">
    <source>
        <dbReference type="ARBA" id="ARBA00010663"/>
    </source>
</evidence>
<comment type="subcellular location">
    <subcellularLocation>
        <location evidence="1">Cell membrane</location>
        <topology evidence="1">Multi-pass membrane protein</topology>
    </subcellularLocation>
</comment>
<dbReference type="EMBL" id="JABFTP020000124">
    <property type="protein sequence ID" value="KAL3280390.1"/>
    <property type="molecule type" value="Genomic_DNA"/>
</dbReference>
<dbReference type="AlphaFoldDB" id="A0ABD2NP58"/>
<comment type="similarity">
    <text evidence="2">Belongs to the G-protein coupled receptor 1 family.</text>
</comment>
<dbReference type="SUPFAM" id="SSF81321">
    <property type="entry name" value="Family A G protein-coupled receptor-like"/>
    <property type="match status" value="1"/>
</dbReference>
<dbReference type="Pfam" id="PF00001">
    <property type="entry name" value="7tm_1"/>
    <property type="match status" value="1"/>
</dbReference>
<dbReference type="PANTHER" id="PTHR46925:SF2">
    <property type="entry name" value="G-PROTEIN COUPLED RECEPTOR TKR-1-RELATED"/>
    <property type="match status" value="1"/>
</dbReference>
<dbReference type="PANTHER" id="PTHR46925">
    <property type="entry name" value="G-PROTEIN COUPLED RECEPTOR TKR-1-RELATED"/>
    <property type="match status" value="1"/>
</dbReference>
<gene>
    <name evidence="12" type="ORF">HHI36_017875</name>
</gene>
<evidence type="ECO:0000256" key="10">
    <source>
        <dbReference type="SAM" id="Phobius"/>
    </source>
</evidence>
<keyword evidence="4 10" id="KW-0812">Transmembrane</keyword>
<evidence type="ECO:0000256" key="3">
    <source>
        <dbReference type="ARBA" id="ARBA00022475"/>
    </source>
</evidence>
<evidence type="ECO:0000256" key="7">
    <source>
        <dbReference type="ARBA" id="ARBA00023136"/>
    </source>
</evidence>
<dbReference type="GO" id="GO:0004930">
    <property type="term" value="F:G protein-coupled receptor activity"/>
    <property type="evidence" value="ECO:0007669"/>
    <property type="project" value="UniProtKB-KW"/>
</dbReference>
<feature type="transmembrane region" description="Helical" evidence="10">
    <location>
        <begin position="52"/>
        <end position="77"/>
    </location>
</feature>
<comment type="caution">
    <text evidence="12">The sequence shown here is derived from an EMBL/GenBank/DDBJ whole genome shotgun (WGS) entry which is preliminary data.</text>
</comment>
<reference evidence="12 13" key="1">
    <citation type="journal article" date="2021" name="BMC Biol.">
        <title>Horizontally acquired antibacterial genes associated with adaptive radiation of ladybird beetles.</title>
        <authorList>
            <person name="Li H.S."/>
            <person name="Tang X.F."/>
            <person name="Huang Y.H."/>
            <person name="Xu Z.Y."/>
            <person name="Chen M.L."/>
            <person name="Du X.Y."/>
            <person name="Qiu B.Y."/>
            <person name="Chen P.T."/>
            <person name="Zhang W."/>
            <person name="Slipinski A."/>
            <person name="Escalona H.E."/>
            <person name="Waterhouse R.M."/>
            <person name="Zwick A."/>
            <person name="Pang H."/>
        </authorList>
    </citation>
    <scope>NUCLEOTIDE SEQUENCE [LARGE SCALE GENOMIC DNA]</scope>
    <source>
        <strain evidence="12">SYSU2018</strain>
    </source>
</reference>
<proteinExistence type="inferred from homology"/>
<evidence type="ECO:0000256" key="9">
    <source>
        <dbReference type="ARBA" id="ARBA00023224"/>
    </source>
</evidence>
<dbReference type="InterPro" id="IPR001681">
    <property type="entry name" value="Neurokn_rcpt"/>
</dbReference>
<dbReference type="PRINTS" id="PR00237">
    <property type="entry name" value="GPCRRHODOPSN"/>
</dbReference>
<evidence type="ECO:0000256" key="6">
    <source>
        <dbReference type="ARBA" id="ARBA00023040"/>
    </source>
</evidence>
<organism evidence="12 13">
    <name type="scientific">Cryptolaemus montrouzieri</name>
    <dbReference type="NCBI Taxonomy" id="559131"/>
    <lineage>
        <taxon>Eukaryota</taxon>
        <taxon>Metazoa</taxon>
        <taxon>Ecdysozoa</taxon>
        <taxon>Arthropoda</taxon>
        <taxon>Hexapoda</taxon>
        <taxon>Insecta</taxon>
        <taxon>Pterygota</taxon>
        <taxon>Neoptera</taxon>
        <taxon>Endopterygota</taxon>
        <taxon>Coleoptera</taxon>
        <taxon>Polyphaga</taxon>
        <taxon>Cucujiformia</taxon>
        <taxon>Coccinelloidea</taxon>
        <taxon>Coccinellidae</taxon>
        <taxon>Scymninae</taxon>
        <taxon>Scymnini</taxon>
        <taxon>Cryptolaemus</taxon>
    </lineage>
</organism>
<keyword evidence="6" id="KW-0297">G-protein coupled receptor</keyword>
<dbReference type="PROSITE" id="PS50262">
    <property type="entry name" value="G_PROTEIN_RECEP_F1_2"/>
    <property type="match status" value="1"/>
</dbReference>
<keyword evidence="8" id="KW-0675">Receptor</keyword>
<feature type="transmembrane region" description="Helical" evidence="10">
    <location>
        <begin position="129"/>
        <end position="147"/>
    </location>
</feature>
<evidence type="ECO:0000313" key="13">
    <source>
        <dbReference type="Proteomes" id="UP001516400"/>
    </source>
</evidence>
<evidence type="ECO:0000256" key="8">
    <source>
        <dbReference type="ARBA" id="ARBA00023170"/>
    </source>
</evidence>
<evidence type="ECO:0000259" key="11">
    <source>
        <dbReference type="PROSITE" id="PS50262"/>
    </source>
</evidence>